<protein>
    <recommendedName>
        <fullName evidence="6">Small ribosomal subunit protein uS17</fullName>
    </recommendedName>
</protein>
<comment type="caution">
    <text evidence="8">The sequence shown here is derived from an EMBL/GenBank/DDBJ whole genome shotgun (WGS) entry which is preliminary data.</text>
</comment>
<evidence type="ECO:0000256" key="3">
    <source>
        <dbReference type="ARBA" id="ARBA00022884"/>
    </source>
</evidence>
<dbReference type="GO" id="GO:0006412">
    <property type="term" value="P:translation"/>
    <property type="evidence" value="ECO:0007669"/>
    <property type="project" value="UniProtKB-UniRule"/>
</dbReference>
<evidence type="ECO:0000313" key="8">
    <source>
        <dbReference type="EMBL" id="KPK63569.1"/>
    </source>
</evidence>
<dbReference type="Proteomes" id="UP000051373">
    <property type="component" value="Unassembled WGS sequence"/>
</dbReference>
<evidence type="ECO:0000256" key="5">
    <source>
        <dbReference type="ARBA" id="ARBA00023274"/>
    </source>
</evidence>
<dbReference type="NCBIfam" id="TIGR03635">
    <property type="entry name" value="uS17_bact"/>
    <property type="match status" value="1"/>
</dbReference>
<dbReference type="SUPFAM" id="SSF50249">
    <property type="entry name" value="Nucleic acid-binding proteins"/>
    <property type="match status" value="1"/>
</dbReference>
<dbReference type="CDD" id="cd00364">
    <property type="entry name" value="Ribosomal_uS17"/>
    <property type="match status" value="1"/>
</dbReference>
<proteinExistence type="inferred from homology"/>
<keyword evidence="4 6" id="KW-0689">Ribosomal protein</keyword>
<evidence type="ECO:0000256" key="4">
    <source>
        <dbReference type="ARBA" id="ARBA00022980"/>
    </source>
</evidence>
<evidence type="ECO:0000256" key="6">
    <source>
        <dbReference type="HAMAP-Rule" id="MF_01345"/>
    </source>
</evidence>
<comment type="subunit">
    <text evidence="6">Part of the 30S ribosomal subunit.</text>
</comment>
<comment type="function">
    <text evidence="6">One of the primary rRNA binding proteins, it binds specifically to the 5'-end of 16S ribosomal RNA.</text>
</comment>
<evidence type="ECO:0000256" key="7">
    <source>
        <dbReference type="RuleBase" id="RU003872"/>
    </source>
</evidence>
<dbReference type="STRING" id="1703779.AMJ83_06595"/>
<evidence type="ECO:0000256" key="2">
    <source>
        <dbReference type="ARBA" id="ARBA00022730"/>
    </source>
</evidence>
<dbReference type="NCBIfam" id="NF004123">
    <property type="entry name" value="PRK05610.1"/>
    <property type="match status" value="1"/>
</dbReference>
<dbReference type="AlphaFoldDB" id="A0A0S8FTG6"/>
<dbReference type="PRINTS" id="PR00973">
    <property type="entry name" value="RIBOSOMALS17"/>
</dbReference>
<name>A0A0S8FTG6_UNCW3</name>
<evidence type="ECO:0000313" key="9">
    <source>
        <dbReference type="Proteomes" id="UP000051373"/>
    </source>
</evidence>
<keyword evidence="2 6" id="KW-0699">rRNA-binding</keyword>
<accession>A0A0S8FTG6</accession>
<dbReference type="PROSITE" id="PS00056">
    <property type="entry name" value="RIBOSOMAL_S17"/>
    <property type="match status" value="1"/>
</dbReference>
<dbReference type="HAMAP" id="MF_01345_B">
    <property type="entry name" value="Ribosomal_uS17_B"/>
    <property type="match status" value="1"/>
</dbReference>
<sequence length="77" mass="9384">MRRRKTGKVTSDKPDKTVVVRITNYTKHPLYKKYIRKRTSVYAHDEKNEYKPGDKVLIEETRPLSKLKRWRVIRRVK</sequence>
<dbReference type="GO" id="GO:0022627">
    <property type="term" value="C:cytosolic small ribosomal subunit"/>
    <property type="evidence" value="ECO:0007669"/>
    <property type="project" value="UniProtKB-UniRule"/>
</dbReference>
<keyword evidence="3 6" id="KW-0694">RNA-binding</keyword>
<dbReference type="InterPro" id="IPR019979">
    <property type="entry name" value="Ribosomal_uS17_CS"/>
</dbReference>
<organism evidence="8 9">
    <name type="scientific">candidate division WOR_3 bacterium SM23_42</name>
    <dbReference type="NCBI Taxonomy" id="1703779"/>
    <lineage>
        <taxon>Bacteria</taxon>
        <taxon>Bacteria division WOR-3</taxon>
    </lineage>
</organism>
<dbReference type="PANTHER" id="PTHR10744:SF1">
    <property type="entry name" value="SMALL RIBOSOMAL SUBUNIT PROTEIN US17M"/>
    <property type="match status" value="1"/>
</dbReference>
<reference evidence="8 9" key="1">
    <citation type="journal article" date="2015" name="Microbiome">
        <title>Genomic resolution of linkages in carbon, nitrogen, and sulfur cycling among widespread estuary sediment bacteria.</title>
        <authorList>
            <person name="Baker B.J."/>
            <person name="Lazar C.S."/>
            <person name="Teske A.P."/>
            <person name="Dick G.J."/>
        </authorList>
    </citation>
    <scope>NUCLEOTIDE SEQUENCE [LARGE SCALE GENOMIC DNA]</scope>
    <source>
        <strain evidence="8">SM23_42</strain>
    </source>
</reference>
<dbReference type="EMBL" id="LJUJ01000011">
    <property type="protein sequence ID" value="KPK63569.1"/>
    <property type="molecule type" value="Genomic_DNA"/>
</dbReference>
<dbReference type="InterPro" id="IPR012340">
    <property type="entry name" value="NA-bd_OB-fold"/>
</dbReference>
<dbReference type="GO" id="GO:0019843">
    <property type="term" value="F:rRNA binding"/>
    <property type="evidence" value="ECO:0007669"/>
    <property type="project" value="UniProtKB-UniRule"/>
</dbReference>
<dbReference type="InterPro" id="IPR019984">
    <property type="entry name" value="Ribosomal_uS17_bact/chlr"/>
</dbReference>
<keyword evidence="5 6" id="KW-0687">Ribonucleoprotein</keyword>
<dbReference type="PATRIC" id="fig|1703779.3.peg.1731"/>
<dbReference type="InterPro" id="IPR000266">
    <property type="entry name" value="Ribosomal_uS17"/>
</dbReference>
<dbReference type="Pfam" id="PF00366">
    <property type="entry name" value="Ribosomal_S17"/>
    <property type="match status" value="1"/>
</dbReference>
<dbReference type="PANTHER" id="PTHR10744">
    <property type="entry name" value="40S RIBOSOMAL PROTEIN S11 FAMILY MEMBER"/>
    <property type="match status" value="1"/>
</dbReference>
<comment type="similarity">
    <text evidence="1 6 7">Belongs to the universal ribosomal protein uS17 family.</text>
</comment>
<dbReference type="GO" id="GO:0003735">
    <property type="term" value="F:structural constituent of ribosome"/>
    <property type="evidence" value="ECO:0007669"/>
    <property type="project" value="UniProtKB-UniRule"/>
</dbReference>
<dbReference type="Gene3D" id="2.40.50.140">
    <property type="entry name" value="Nucleic acid-binding proteins"/>
    <property type="match status" value="1"/>
</dbReference>
<evidence type="ECO:0000256" key="1">
    <source>
        <dbReference type="ARBA" id="ARBA00010254"/>
    </source>
</evidence>
<gene>
    <name evidence="6" type="primary">rpsQ</name>
    <name evidence="8" type="ORF">AMJ83_06595</name>
</gene>